<feature type="coiled-coil region" evidence="1">
    <location>
        <begin position="4"/>
        <end position="38"/>
    </location>
</feature>
<comment type="caution">
    <text evidence="2">The sequence shown here is derived from an EMBL/GenBank/DDBJ whole genome shotgun (WGS) entry which is preliminary data.</text>
</comment>
<keyword evidence="1" id="KW-0175">Coiled coil</keyword>
<accession>A0A422MDT0</accession>
<dbReference type="EMBL" id="LKFU01000037">
    <property type="protein sequence ID" value="RND88100.1"/>
    <property type="molecule type" value="Genomic_DNA"/>
</dbReference>
<dbReference type="RefSeq" id="WP_016383908.1">
    <property type="nucleotide sequence ID" value="NZ_JAUCAL010000074.1"/>
</dbReference>
<name>A0A422MDT0_LACPA</name>
<proteinExistence type="predicted"/>
<organism evidence="2 3">
    <name type="scientific">Lacticaseibacillus paracasei</name>
    <name type="common">Lactobacillus paracasei</name>
    <dbReference type="NCBI Taxonomy" id="1597"/>
    <lineage>
        <taxon>Bacteria</taxon>
        <taxon>Bacillati</taxon>
        <taxon>Bacillota</taxon>
        <taxon>Bacilli</taxon>
        <taxon>Lactobacillales</taxon>
        <taxon>Lactobacillaceae</taxon>
        <taxon>Lacticaseibacillus</taxon>
    </lineage>
</organism>
<evidence type="ECO:0000256" key="1">
    <source>
        <dbReference type="SAM" id="Coils"/>
    </source>
</evidence>
<evidence type="ECO:0000313" key="3">
    <source>
        <dbReference type="Proteomes" id="UP000285532"/>
    </source>
</evidence>
<evidence type="ECO:0000313" key="2">
    <source>
        <dbReference type="EMBL" id="RND88100.1"/>
    </source>
</evidence>
<sequence>MDKREIFEAKKEQGEKQLKEIREAAKSADSDAKLAEKKDAIEAIKVKTRGKLKELKASKRTRYSMAKKEANKRWDDSHKDQKRYITYRSRAKRFIQMASEADLKDLDNQIHAKLN</sequence>
<reference evidence="2 3" key="1">
    <citation type="journal article" date="2018" name="Front. Microbiol.">
        <title>Conversion of Methionine to Cysteine in Lactobacillus paracasei Depends on the Highly Mobile cysK-ctl-cysE Gene Cluster.</title>
        <authorList>
            <person name="Wuthrich D."/>
            <person name="Irmler S."/>
            <person name="Berthoud H."/>
            <person name="Guggenbuhl B."/>
            <person name="Eugster E."/>
            <person name="Bruggmann R."/>
        </authorList>
    </citation>
    <scope>NUCLEOTIDE SEQUENCE [LARGE SCALE GENOMIC DNA]</scope>
    <source>
        <strain evidence="2 3">FAM18172</strain>
    </source>
</reference>
<protein>
    <submittedName>
        <fullName evidence="2">Uncharacterized protein</fullName>
    </submittedName>
</protein>
<dbReference type="AlphaFoldDB" id="A0A422MDT0"/>
<dbReference type="Proteomes" id="UP000285532">
    <property type="component" value="Unassembled WGS sequence"/>
</dbReference>
<gene>
    <name evidence="2" type="ORF">FAM18172_00504</name>
</gene>